<name>A0A0C3QS56_9AGAM</name>
<evidence type="ECO:0000313" key="2">
    <source>
        <dbReference type="EMBL" id="KIO30754.1"/>
    </source>
</evidence>
<dbReference type="SUPFAM" id="SSF81383">
    <property type="entry name" value="F-box domain"/>
    <property type="match status" value="1"/>
</dbReference>
<dbReference type="InterPro" id="IPR036047">
    <property type="entry name" value="F-box-like_dom_sf"/>
</dbReference>
<protein>
    <recommendedName>
        <fullName evidence="1">F-box domain-containing protein</fullName>
    </recommendedName>
</protein>
<evidence type="ECO:0000313" key="3">
    <source>
        <dbReference type="Proteomes" id="UP000054248"/>
    </source>
</evidence>
<dbReference type="Gene3D" id="3.80.10.10">
    <property type="entry name" value="Ribonuclease Inhibitor"/>
    <property type="match status" value="1"/>
</dbReference>
<organism evidence="2 3">
    <name type="scientific">Tulasnella calospora MUT 4182</name>
    <dbReference type="NCBI Taxonomy" id="1051891"/>
    <lineage>
        <taxon>Eukaryota</taxon>
        <taxon>Fungi</taxon>
        <taxon>Dikarya</taxon>
        <taxon>Basidiomycota</taxon>
        <taxon>Agaricomycotina</taxon>
        <taxon>Agaricomycetes</taxon>
        <taxon>Cantharellales</taxon>
        <taxon>Tulasnellaceae</taxon>
        <taxon>Tulasnella</taxon>
    </lineage>
</organism>
<gene>
    <name evidence="2" type="ORF">M407DRAFT_223007</name>
</gene>
<sequence length="337" mass="38469">MSNWFLRGRRILKIMMSEEQTPIISTSLPLTSPHSSRTAFPINDLPNEIVWRIFEVCVGFPRALNPLTLMLVCKDWRQAVLGTPTLWTQISLPPYIQHLEEKVASYLGRSKTLPVWAIIGRRSSIGCLRVITLFQNHLERIRSLTCVVSVGSLDVLWSDINKMTALEELSMEKSPEISPTITSQRGNNLNVPSLKKLYIANVDISWTNTILPNIEDLQLVYAQFQGVLTMDRLFDALARFTTLKKLFIGLHSNFLLYIRFWDENAARPKGPTELPLLKELKLKGLTDRQVEMVLREIVAPDVESILLLEGKNEGFVSERWPMLSDSFPRVTTPQLIK</sequence>
<dbReference type="EMBL" id="KN822969">
    <property type="protein sequence ID" value="KIO30754.1"/>
    <property type="molecule type" value="Genomic_DNA"/>
</dbReference>
<dbReference type="SUPFAM" id="SSF52047">
    <property type="entry name" value="RNI-like"/>
    <property type="match status" value="1"/>
</dbReference>
<dbReference type="Gene3D" id="1.20.1280.50">
    <property type="match status" value="1"/>
</dbReference>
<reference evidence="3" key="2">
    <citation type="submission" date="2015-01" db="EMBL/GenBank/DDBJ databases">
        <title>Evolutionary Origins and Diversification of the Mycorrhizal Mutualists.</title>
        <authorList>
            <consortium name="DOE Joint Genome Institute"/>
            <consortium name="Mycorrhizal Genomics Consortium"/>
            <person name="Kohler A."/>
            <person name="Kuo A."/>
            <person name="Nagy L.G."/>
            <person name="Floudas D."/>
            <person name="Copeland A."/>
            <person name="Barry K.W."/>
            <person name="Cichocki N."/>
            <person name="Veneault-Fourrey C."/>
            <person name="LaButti K."/>
            <person name="Lindquist E.A."/>
            <person name="Lipzen A."/>
            <person name="Lundell T."/>
            <person name="Morin E."/>
            <person name="Murat C."/>
            <person name="Riley R."/>
            <person name="Ohm R."/>
            <person name="Sun H."/>
            <person name="Tunlid A."/>
            <person name="Henrissat B."/>
            <person name="Grigoriev I.V."/>
            <person name="Hibbett D.S."/>
            <person name="Martin F."/>
        </authorList>
    </citation>
    <scope>NUCLEOTIDE SEQUENCE [LARGE SCALE GENOMIC DNA]</scope>
    <source>
        <strain evidence="3">MUT 4182</strain>
    </source>
</reference>
<reference evidence="2 3" key="1">
    <citation type="submission" date="2014-04" db="EMBL/GenBank/DDBJ databases">
        <authorList>
            <consortium name="DOE Joint Genome Institute"/>
            <person name="Kuo A."/>
            <person name="Girlanda M."/>
            <person name="Perotto S."/>
            <person name="Kohler A."/>
            <person name="Nagy L.G."/>
            <person name="Floudas D."/>
            <person name="Copeland A."/>
            <person name="Barry K.W."/>
            <person name="Cichocki N."/>
            <person name="Veneault-Fourrey C."/>
            <person name="LaButti K."/>
            <person name="Lindquist E.A."/>
            <person name="Lipzen A."/>
            <person name="Lundell T."/>
            <person name="Morin E."/>
            <person name="Murat C."/>
            <person name="Sun H."/>
            <person name="Tunlid A."/>
            <person name="Henrissat B."/>
            <person name="Grigoriev I.V."/>
            <person name="Hibbett D.S."/>
            <person name="Martin F."/>
            <person name="Nordberg H.P."/>
            <person name="Cantor M.N."/>
            <person name="Hua S.X."/>
        </authorList>
    </citation>
    <scope>NUCLEOTIDE SEQUENCE [LARGE SCALE GENOMIC DNA]</scope>
    <source>
        <strain evidence="2 3">MUT 4182</strain>
    </source>
</reference>
<accession>A0A0C3QS56</accession>
<dbReference type="Proteomes" id="UP000054248">
    <property type="component" value="Unassembled WGS sequence"/>
</dbReference>
<proteinExistence type="predicted"/>
<dbReference type="Pfam" id="PF12937">
    <property type="entry name" value="F-box-like"/>
    <property type="match status" value="1"/>
</dbReference>
<dbReference type="OrthoDB" id="3365698at2759"/>
<dbReference type="InterPro" id="IPR001810">
    <property type="entry name" value="F-box_dom"/>
</dbReference>
<keyword evidence="3" id="KW-1185">Reference proteome</keyword>
<feature type="domain" description="F-box" evidence="1">
    <location>
        <begin position="42"/>
        <end position="92"/>
    </location>
</feature>
<dbReference type="InterPro" id="IPR032675">
    <property type="entry name" value="LRR_dom_sf"/>
</dbReference>
<evidence type="ECO:0000259" key="1">
    <source>
        <dbReference type="Pfam" id="PF12937"/>
    </source>
</evidence>
<dbReference type="AlphaFoldDB" id="A0A0C3QS56"/>
<dbReference type="HOGENOM" id="CLU_824373_0_0_1"/>